<reference evidence="3 4" key="1">
    <citation type="submission" date="2024-07" db="EMBL/GenBank/DDBJ databases">
        <authorList>
            <person name="Ren Q."/>
        </authorList>
    </citation>
    <scope>NUCLEOTIDE SEQUENCE [LARGE SCALE GENOMIC DNA]</scope>
    <source>
        <strain evidence="3 4">REN37</strain>
    </source>
</reference>
<dbReference type="InterPro" id="IPR050807">
    <property type="entry name" value="TransReg_Diox_bact_type"/>
</dbReference>
<feature type="domain" description="HTH cro/C1-type" evidence="2">
    <location>
        <begin position="7"/>
        <end position="61"/>
    </location>
</feature>
<dbReference type="CDD" id="cd00093">
    <property type="entry name" value="HTH_XRE"/>
    <property type="match status" value="1"/>
</dbReference>
<dbReference type="PROSITE" id="PS50943">
    <property type="entry name" value="HTH_CROC1"/>
    <property type="match status" value="1"/>
</dbReference>
<organism evidence="3 4">
    <name type="scientific">Isoalcanivorax beigongshangi</name>
    <dbReference type="NCBI Taxonomy" id="3238810"/>
    <lineage>
        <taxon>Bacteria</taxon>
        <taxon>Pseudomonadati</taxon>
        <taxon>Pseudomonadota</taxon>
        <taxon>Gammaproteobacteria</taxon>
        <taxon>Oceanospirillales</taxon>
        <taxon>Alcanivoracaceae</taxon>
        <taxon>Isoalcanivorax</taxon>
    </lineage>
</organism>
<dbReference type="PANTHER" id="PTHR46797:SF1">
    <property type="entry name" value="METHYLPHOSPHONATE SYNTHASE"/>
    <property type="match status" value="1"/>
</dbReference>
<protein>
    <submittedName>
        <fullName evidence="3">Helix-turn-helix domain-containing protein</fullName>
    </submittedName>
</protein>
<dbReference type="PANTHER" id="PTHR46797">
    <property type="entry name" value="HTH-TYPE TRANSCRIPTIONAL REGULATOR"/>
    <property type="match status" value="1"/>
</dbReference>
<evidence type="ECO:0000259" key="2">
    <source>
        <dbReference type="PROSITE" id="PS50943"/>
    </source>
</evidence>
<dbReference type="Gene3D" id="1.10.260.40">
    <property type="entry name" value="lambda repressor-like DNA-binding domains"/>
    <property type="match status" value="1"/>
</dbReference>
<comment type="caution">
    <text evidence="3">The sequence shown here is derived from an EMBL/GenBank/DDBJ whole genome shotgun (WGS) entry which is preliminary data.</text>
</comment>
<dbReference type="Proteomes" id="UP001562065">
    <property type="component" value="Unassembled WGS sequence"/>
</dbReference>
<dbReference type="Pfam" id="PF01381">
    <property type="entry name" value="HTH_3"/>
    <property type="match status" value="1"/>
</dbReference>
<dbReference type="SMART" id="SM00530">
    <property type="entry name" value="HTH_XRE"/>
    <property type="match status" value="1"/>
</dbReference>
<evidence type="ECO:0000313" key="3">
    <source>
        <dbReference type="EMBL" id="MEY1661792.1"/>
    </source>
</evidence>
<name>A0ABV4AGX1_9GAMM</name>
<keyword evidence="4" id="KW-1185">Reference proteome</keyword>
<gene>
    <name evidence="3" type="ORF">AB5I84_06480</name>
</gene>
<dbReference type="SUPFAM" id="SSF47413">
    <property type="entry name" value="lambda repressor-like DNA-binding domains"/>
    <property type="match status" value="1"/>
</dbReference>
<proteinExistence type="predicted"/>
<dbReference type="InterPro" id="IPR001387">
    <property type="entry name" value="Cro/C1-type_HTH"/>
</dbReference>
<evidence type="ECO:0000256" key="1">
    <source>
        <dbReference type="ARBA" id="ARBA00023125"/>
    </source>
</evidence>
<evidence type="ECO:0000313" key="4">
    <source>
        <dbReference type="Proteomes" id="UP001562065"/>
    </source>
</evidence>
<accession>A0ABV4AGX1</accession>
<dbReference type="InterPro" id="IPR010982">
    <property type="entry name" value="Lambda_DNA-bd_dom_sf"/>
</dbReference>
<sequence>MDIGQALKRRREARGDTLEEVAYRADTDASNLSRIERGMQQPSVLLLQNLARALNTTVSEIYRELESGRPGDPADPLFSDMAKMQRYFRQLSSEDRTVVLEMTQILRRRYRQAHKAGL</sequence>
<keyword evidence="1" id="KW-0238">DNA-binding</keyword>
<dbReference type="EMBL" id="JBGCUO010000001">
    <property type="protein sequence ID" value="MEY1661792.1"/>
    <property type="molecule type" value="Genomic_DNA"/>
</dbReference>
<dbReference type="RefSeq" id="WP_369455041.1">
    <property type="nucleotide sequence ID" value="NZ_JBGCUO010000001.1"/>
</dbReference>